<evidence type="ECO:0000313" key="2">
    <source>
        <dbReference type="Proteomes" id="UP000005297"/>
    </source>
</evidence>
<reference evidence="1 2" key="1">
    <citation type="submission" date="2006-09" db="EMBL/GenBank/DDBJ databases">
        <authorList>
            <person name="Emerson D."/>
            <person name="Ferriera S."/>
            <person name="Johnson J."/>
            <person name="Kravitz S."/>
            <person name="Halpern A."/>
            <person name="Remington K."/>
            <person name="Beeson K."/>
            <person name="Tran B."/>
            <person name="Rogers Y.-H."/>
            <person name="Friedman R."/>
            <person name="Venter J.C."/>
        </authorList>
    </citation>
    <scope>NUCLEOTIDE SEQUENCE [LARGE SCALE GENOMIC DNA]</scope>
    <source>
        <strain evidence="1 2">PV-1</strain>
    </source>
</reference>
<dbReference type="InParanoid" id="Q0F3V3"/>
<dbReference type="AlphaFoldDB" id="Q0F3V3"/>
<organism evidence="1 2">
    <name type="scientific">Mariprofundus ferrooxydans PV-1</name>
    <dbReference type="NCBI Taxonomy" id="314345"/>
    <lineage>
        <taxon>Bacteria</taxon>
        <taxon>Pseudomonadati</taxon>
        <taxon>Pseudomonadota</taxon>
        <taxon>Candidatius Mariprofundia</taxon>
        <taxon>Mariprofundales</taxon>
        <taxon>Mariprofundaceae</taxon>
        <taxon>Mariprofundus</taxon>
    </lineage>
</organism>
<proteinExistence type="predicted"/>
<evidence type="ECO:0000313" key="1">
    <source>
        <dbReference type="EMBL" id="EAU55838.1"/>
    </source>
</evidence>
<accession>Q0F3V3</accession>
<protein>
    <submittedName>
        <fullName evidence="1">Uncharacterized protein</fullName>
    </submittedName>
</protein>
<dbReference type="EMBL" id="AATS01000001">
    <property type="protein sequence ID" value="EAU55838.1"/>
    <property type="molecule type" value="Genomic_DNA"/>
</dbReference>
<sequence length="50" mass="5706">MIIHQAKCMHPMAESLYPLLDQKIQLVTIIRGKEYILSPIASKHDMIQSA</sequence>
<comment type="caution">
    <text evidence="1">The sequence shown here is derived from an EMBL/GenBank/DDBJ whole genome shotgun (WGS) entry which is preliminary data.</text>
</comment>
<name>Q0F3V3_9PROT</name>
<dbReference type="Proteomes" id="UP000005297">
    <property type="component" value="Unassembled WGS sequence"/>
</dbReference>
<keyword evidence="2" id="KW-1185">Reference proteome</keyword>
<gene>
    <name evidence="1" type="ORF">SPV1_03438</name>
</gene>
<dbReference type="HOGENOM" id="CLU_3119541_0_0_0"/>